<dbReference type="Pfam" id="PF05443">
    <property type="entry name" value="ROS_MUCR"/>
    <property type="match status" value="1"/>
</dbReference>
<evidence type="ECO:0000256" key="2">
    <source>
        <dbReference type="SAM" id="MobiDB-lite"/>
    </source>
</evidence>
<dbReference type="Proteomes" id="UP000033874">
    <property type="component" value="Unassembled WGS sequence"/>
</dbReference>
<feature type="region of interest" description="Disordered" evidence="2">
    <location>
        <begin position="133"/>
        <end position="152"/>
    </location>
</feature>
<protein>
    <recommendedName>
        <fullName evidence="5">Transcriptional regulator</fullName>
    </recommendedName>
</protein>
<dbReference type="STRING" id="56193.YP76_23755"/>
<dbReference type="InterPro" id="IPR041920">
    <property type="entry name" value="ROS/MUCR_sf"/>
</dbReference>
<feature type="compositionally biased region" description="Low complexity" evidence="2">
    <location>
        <begin position="247"/>
        <end position="283"/>
    </location>
</feature>
<dbReference type="GO" id="GO:0006355">
    <property type="term" value="P:regulation of DNA-templated transcription"/>
    <property type="evidence" value="ECO:0007669"/>
    <property type="project" value="InterPro"/>
</dbReference>
<keyword evidence="4" id="KW-1185">Reference proteome</keyword>
<sequence length="283" mass="29085">MADENNTDVTALTVQLLSAFVSKNSVPSESLAELIKTTRAALTQDLAAPAPDVAQDHVPAVSVRKSVASPDHIISLIDGKPYKTLKRHLATNGLTPEQYRERYKLPKSYPLVAPNYSDARRAVAERLGLGRKTAAAAPTATAPSPARPAPAAKAIAAPTPVNAAVPKAAKKSAAIKAEAASTPKVEMSPKTGKAEVKAQPRKRLSIASAKDEKPAALKPAKADAERSGAPKAKPAKTAEPKAEVTKPKTASKPAVKPKAAKSATATANAASATTSADAAPAAR</sequence>
<feature type="compositionally biased region" description="Basic and acidic residues" evidence="2">
    <location>
        <begin position="236"/>
        <end position="246"/>
    </location>
</feature>
<feature type="region of interest" description="Disordered" evidence="2">
    <location>
        <begin position="178"/>
        <end position="283"/>
    </location>
</feature>
<organism evidence="3 4">
    <name type="scientific">Sphingobium chungbukense</name>
    <dbReference type="NCBI Taxonomy" id="56193"/>
    <lineage>
        <taxon>Bacteria</taxon>
        <taxon>Pseudomonadati</taxon>
        <taxon>Pseudomonadota</taxon>
        <taxon>Alphaproteobacteria</taxon>
        <taxon>Sphingomonadales</taxon>
        <taxon>Sphingomonadaceae</taxon>
        <taxon>Sphingobium</taxon>
    </lineage>
</organism>
<reference evidence="3 4" key="1">
    <citation type="submission" date="2015-04" db="EMBL/GenBank/DDBJ databases">
        <title>Genome sequence of aromatic hydrocarbons-degrading Sphingobium chungbukense DJ77.</title>
        <authorList>
            <person name="Kim Y.-C."/>
            <person name="Chae J.-C."/>
        </authorList>
    </citation>
    <scope>NUCLEOTIDE SEQUENCE [LARGE SCALE GENOMIC DNA]</scope>
    <source>
        <strain evidence="3 4">DJ77</strain>
    </source>
</reference>
<dbReference type="Gene3D" id="1.10.10.1550">
    <property type="entry name" value="ROS/MUCR transcriptional regulator protein"/>
    <property type="match status" value="1"/>
</dbReference>
<dbReference type="GO" id="GO:0008270">
    <property type="term" value="F:zinc ion binding"/>
    <property type="evidence" value="ECO:0007669"/>
    <property type="project" value="InterPro"/>
</dbReference>
<dbReference type="PATRIC" id="fig|56193.3.peg.5004"/>
<gene>
    <name evidence="3" type="ORF">YP76_23755</name>
</gene>
<evidence type="ECO:0008006" key="5">
    <source>
        <dbReference type="Google" id="ProtNLM"/>
    </source>
</evidence>
<accession>A0A0M3AID6</accession>
<dbReference type="GO" id="GO:0003677">
    <property type="term" value="F:DNA binding"/>
    <property type="evidence" value="ECO:0007669"/>
    <property type="project" value="InterPro"/>
</dbReference>
<dbReference type="EMBL" id="LBIC01000017">
    <property type="protein sequence ID" value="KKW89743.1"/>
    <property type="molecule type" value="Genomic_DNA"/>
</dbReference>
<evidence type="ECO:0000313" key="4">
    <source>
        <dbReference type="Proteomes" id="UP000033874"/>
    </source>
</evidence>
<comment type="caution">
    <text evidence="3">The sequence shown here is derived from an EMBL/GenBank/DDBJ whole genome shotgun (WGS) entry which is preliminary data.</text>
</comment>
<comment type="similarity">
    <text evidence="1">Belongs to the ros/MucR family.</text>
</comment>
<evidence type="ECO:0000313" key="3">
    <source>
        <dbReference type="EMBL" id="KKW89743.1"/>
    </source>
</evidence>
<dbReference type="AlphaFoldDB" id="A0A0M3AID6"/>
<proteinExistence type="inferred from homology"/>
<evidence type="ECO:0000256" key="1">
    <source>
        <dbReference type="ARBA" id="ARBA00007031"/>
    </source>
</evidence>
<name>A0A0M3AID6_9SPHN</name>
<feature type="compositionally biased region" description="Basic and acidic residues" evidence="2">
    <location>
        <begin position="209"/>
        <end position="228"/>
    </location>
</feature>
<dbReference type="InterPro" id="IPR008807">
    <property type="entry name" value="ROS_MUCR"/>
</dbReference>